<keyword evidence="2" id="KW-1185">Reference proteome</keyword>
<dbReference type="eggNOG" id="ENOG502TJ0I">
    <property type="taxonomic scope" value="Eukaryota"/>
</dbReference>
<dbReference type="Proteomes" id="UP000008068">
    <property type="component" value="Unassembled WGS sequence"/>
</dbReference>
<dbReference type="EMBL" id="GL379820">
    <property type="protein sequence ID" value="EGT47599.1"/>
    <property type="molecule type" value="Genomic_DNA"/>
</dbReference>
<proteinExistence type="predicted"/>
<dbReference type="HOGENOM" id="CLU_2199297_0_0_1"/>
<gene>
    <name evidence="1" type="ORF">CAEBREN_11950</name>
</gene>
<sequence>MSDFMINYITRFKVRFEKEIDHLVEQPLAQPSLQESQLMRARRVVDAANAIIAMGPNAVQIDIEKFENYRSILLSNNVSYNRTQRQLRNGSLGKVLRVIRPAKPMRSR</sequence>
<dbReference type="AlphaFoldDB" id="G0MYA9"/>
<organism evidence="2">
    <name type="scientific">Caenorhabditis brenneri</name>
    <name type="common">Nematode worm</name>
    <dbReference type="NCBI Taxonomy" id="135651"/>
    <lineage>
        <taxon>Eukaryota</taxon>
        <taxon>Metazoa</taxon>
        <taxon>Ecdysozoa</taxon>
        <taxon>Nematoda</taxon>
        <taxon>Chromadorea</taxon>
        <taxon>Rhabditida</taxon>
        <taxon>Rhabditina</taxon>
        <taxon>Rhabditomorpha</taxon>
        <taxon>Rhabditoidea</taxon>
        <taxon>Rhabditidae</taxon>
        <taxon>Peloderinae</taxon>
        <taxon>Caenorhabditis</taxon>
    </lineage>
</organism>
<evidence type="ECO:0000313" key="1">
    <source>
        <dbReference type="EMBL" id="EGT47599.1"/>
    </source>
</evidence>
<dbReference type="OrthoDB" id="5861908at2759"/>
<name>G0MYA9_CAEBE</name>
<dbReference type="OMA" id="YITRFKV"/>
<accession>G0MYA9</accession>
<dbReference type="InParanoid" id="G0MYA9"/>
<protein>
    <submittedName>
        <fullName evidence="1">Uncharacterized protein</fullName>
    </submittedName>
</protein>
<evidence type="ECO:0000313" key="2">
    <source>
        <dbReference type="Proteomes" id="UP000008068"/>
    </source>
</evidence>
<reference evidence="2" key="1">
    <citation type="submission" date="2011-07" db="EMBL/GenBank/DDBJ databases">
        <authorList>
            <consortium name="Caenorhabditis brenneri Sequencing and Analysis Consortium"/>
            <person name="Wilson R.K."/>
        </authorList>
    </citation>
    <scope>NUCLEOTIDE SEQUENCE [LARGE SCALE GENOMIC DNA]</scope>
    <source>
        <strain evidence="2">PB2801</strain>
    </source>
</reference>